<proteinExistence type="inferred from homology"/>
<reference evidence="11 12" key="1">
    <citation type="journal article" date="2024" name="Nat. Commun.">
        <title>Phylogenomics reveals the evolutionary origins of lichenization in chlorophyte algae.</title>
        <authorList>
            <person name="Puginier C."/>
            <person name="Libourel C."/>
            <person name="Otte J."/>
            <person name="Skaloud P."/>
            <person name="Haon M."/>
            <person name="Grisel S."/>
            <person name="Petersen M."/>
            <person name="Berrin J.G."/>
            <person name="Delaux P.M."/>
            <person name="Dal Grande F."/>
            <person name="Keller J."/>
        </authorList>
    </citation>
    <scope>NUCLEOTIDE SEQUENCE [LARGE SCALE GENOMIC DNA]</scope>
    <source>
        <strain evidence="11 12">SAG 2043</strain>
    </source>
</reference>
<dbReference type="GO" id="GO:0005319">
    <property type="term" value="F:lipid transporter activity"/>
    <property type="evidence" value="ECO:0007669"/>
    <property type="project" value="TreeGrafter"/>
</dbReference>
<dbReference type="FunFam" id="3.40.50.300:FF:000335">
    <property type="entry name" value="ATP binding cassette subfamily A member 5"/>
    <property type="match status" value="1"/>
</dbReference>
<dbReference type="SUPFAM" id="SSF52540">
    <property type="entry name" value="P-loop containing nucleoside triphosphate hydrolases"/>
    <property type="match status" value="2"/>
</dbReference>
<dbReference type="GO" id="GO:0005524">
    <property type="term" value="F:ATP binding"/>
    <property type="evidence" value="ECO:0007669"/>
    <property type="project" value="UniProtKB-KW"/>
</dbReference>
<feature type="transmembrane region" description="Helical" evidence="9">
    <location>
        <begin position="1186"/>
        <end position="1203"/>
    </location>
</feature>
<keyword evidence="3" id="KW-0813">Transport</keyword>
<keyword evidence="12" id="KW-1185">Reference proteome</keyword>
<feature type="transmembrane region" description="Helical" evidence="9">
    <location>
        <begin position="374"/>
        <end position="395"/>
    </location>
</feature>
<keyword evidence="8 9" id="KW-0472">Membrane</keyword>
<sequence>MDTAEVTRQGCTSDLQQLKALLWRQQLLKRRSWPNTLVELLSPVFLIFLLVIAYHKVHETHHDARIYVNDTSQVLRNMTDALLTAQETTLASSTNCTAVLAGLNITSSTAQAADASGWAPGLTPAQQQAVQDCLQRGSFASDALPMAVIQALQAFIDTKGPIPIPTLDEFVVLHEAIQLAVGQNTEVLDLLHGAKRSFGWNVLGNLLDLGQLAFAPATPDVLRFAAHMERTHEMFSKVFRGVFATEAEAEDYVLNGGQRVWALVVFNEGPNATVADYTVRMNYTTVPTTSIAVNKWKHGVPVYYKQYLTSGFLSIQAAIDGYVLGQSHLHEASLGPLPVQPSDDPSANSWVEWGAVFPTAAYHHNRFYDAVGPMLGLLMCLCMVFPLSMLVRGVVEEKETRARETMMIMGLRPWVLSTAWALTYGVIFCFVAASVTLTCCLSFLPSTSPGLLFTLLLAFSASELAFGLMVASIFSNAKIAGIVAPLAHFAALMPRYIFFRAEEQQAIGGKAAVSLLGPAAFTFAADLLAQYEGSGSGMGWGDLWADAYSLGALGQSNSDAEQKGEPASHSEEAVVVELHNLRKVYGKHIAVKGLSLKMRNHEITSLLGPNGAGKTSAVGMLSGLLRPSAGDALILGYSVLREPGHARQYLGYCPQQNVQFGQLTVGEHLLLYAAVKRIPGGAFGGPAAAAAQEIMEAVGLAEKKHCYAQALSGGMKRKLQVAIALLGGSKVVLLDEPTSGVDPVSRRALWTVLENAKQDRAMLLTTHYMDEADLLSDQVAIMAEGELQCFGPSLQLKQQYSDGYTLCMTTSLEGQVHREGIQQLITSHVPKATFLRTSGAELVYRLPMGATAAFPDMLEQLDADQPKLGVVHYGLSMPTLEEMFKKRALIASRDKKNMMFTLLLPVVAIAFVLLILRVNINPSAPTMNLTLGSLGQRSPIPIANAPGALSGCISLDGSPHSTDPSCAPGWAFQSVEDVADSYAMSEQLLRGLAAGVPAQYGALVFNDTIVQRMADDSGLSALSSDQLIAQLMPLIVGQLGTLLPGLAGVDSAAAVSGMTLDQQKQAAAAAAALELVMLPEARVLRRMYQRHTQQLPVMLMHNASSYHSLPSLVSDLHATIGALNAAPGGIKPRFNARSHPLPLTEEESVQLDNILLVLAALFVLVPFCYLSGAYCINPVIERTSQALHMQLLSGCPTVIYWLGSYTWDLLMHSFVCLLSLAIFAAYQDDALVGDANRALGTLALLLAYGAAVIPLSYCYSFGFSSPSAAQVAIAGLNFVTGFVFLTASYVMEAIPETRAAQRVLVHICRLMPSFNLGEGFIEMTRLTLELGLVQARTAADTTNSTDSQFTMSGAVANVTAALGVPLQAGSPTQTPTATAAAALAENWQPGSAFDWDVLGRSLTFMCIEAVAFFTLAVALDWSSRHSLADGPLRALLRCWQSALSVLVPAPVARWCRERGFRHRGVAGQGYELAGAAGSLGGNNKETEMAGMAGEAAAPRKLPRGYQVDLGDDDDWAQPASSSIDIHELEASQGVTGGQGVEDADVEVERQRVQQGRADAETICIRNLQKVYGGRPPKVAVHDLCLGVPSGQRFGFLGPNGAGKTTTLSILSGSLLPSSGDALVNGASVIHDRSRAGGLLGYCPQVDPLVDKMTAVEQLAMYARLKGVPEKKINSAVADVVRRVSLPAEMALRCAADYSGGNKRKLALGMALVGSPAAILLDECSSGMDPSARRAMWSFIINATSTPEEQAAGGGAPAGHLAMGGRRTAAVSVVLTTHSMEECEALCTRVGIMHKGRLACVGSPQRLKALYGGGYLLEVLTAEGDAMSHARVKEFVTQQFGGAETGAADGVHQVGRAQYQLRHGGPSLAVVMREVEEVKEALGIRAYSISQPTLEQVFLAVIGERLHGE</sequence>
<dbReference type="SMART" id="SM00382">
    <property type="entry name" value="AAA"/>
    <property type="match status" value="2"/>
</dbReference>
<feature type="transmembrane region" description="Helical" evidence="9">
    <location>
        <begin position="450"/>
        <end position="472"/>
    </location>
</feature>
<keyword evidence="6" id="KW-0067">ATP-binding</keyword>
<dbReference type="PROSITE" id="PS00211">
    <property type="entry name" value="ABC_TRANSPORTER_1"/>
    <property type="match status" value="2"/>
</dbReference>
<evidence type="ECO:0000256" key="8">
    <source>
        <dbReference type="ARBA" id="ARBA00023136"/>
    </source>
</evidence>
<dbReference type="InterPro" id="IPR017871">
    <property type="entry name" value="ABC_transporter-like_CS"/>
</dbReference>
<evidence type="ECO:0000256" key="5">
    <source>
        <dbReference type="ARBA" id="ARBA00022741"/>
    </source>
</evidence>
<comment type="caution">
    <text evidence="11">The sequence shown here is derived from an EMBL/GenBank/DDBJ whole genome shotgun (WGS) entry which is preliminary data.</text>
</comment>
<dbReference type="Pfam" id="PF12698">
    <property type="entry name" value="ABC2_membrane_3"/>
    <property type="match status" value="2"/>
</dbReference>
<feature type="domain" description="ABC transporter" evidence="10">
    <location>
        <begin position="576"/>
        <end position="809"/>
    </location>
</feature>
<keyword evidence="4 9" id="KW-0812">Transmembrane</keyword>
<evidence type="ECO:0000313" key="12">
    <source>
        <dbReference type="Proteomes" id="UP001489004"/>
    </source>
</evidence>
<feature type="transmembrane region" description="Helical" evidence="9">
    <location>
        <begin position="1154"/>
        <end position="1174"/>
    </location>
</feature>
<dbReference type="CDD" id="cd03263">
    <property type="entry name" value="ABC_subfamily_A"/>
    <property type="match status" value="2"/>
</dbReference>
<accession>A0AAW1R6S2</accession>
<evidence type="ECO:0000256" key="7">
    <source>
        <dbReference type="ARBA" id="ARBA00022989"/>
    </source>
</evidence>
<dbReference type="PANTHER" id="PTHR19229:SF250">
    <property type="entry name" value="ABC TRANSPORTER DOMAIN-CONTAINING PROTEIN-RELATED"/>
    <property type="match status" value="1"/>
</dbReference>
<dbReference type="Proteomes" id="UP001489004">
    <property type="component" value="Unassembled WGS sequence"/>
</dbReference>
<gene>
    <name evidence="11" type="ORF">WJX72_006343</name>
</gene>
<feature type="transmembrane region" description="Helical" evidence="9">
    <location>
        <begin position="1238"/>
        <end position="1262"/>
    </location>
</feature>
<dbReference type="InterPro" id="IPR027417">
    <property type="entry name" value="P-loop_NTPase"/>
</dbReference>
<dbReference type="Pfam" id="PF00005">
    <property type="entry name" value="ABC_tran"/>
    <property type="match status" value="2"/>
</dbReference>
<dbReference type="GO" id="GO:0016887">
    <property type="term" value="F:ATP hydrolysis activity"/>
    <property type="evidence" value="ECO:0007669"/>
    <property type="project" value="InterPro"/>
</dbReference>
<dbReference type="InterPro" id="IPR026082">
    <property type="entry name" value="ABCA"/>
</dbReference>
<evidence type="ECO:0000256" key="3">
    <source>
        <dbReference type="ARBA" id="ARBA00022448"/>
    </source>
</evidence>
<dbReference type="InterPro" id="IPR013525">
    <property type="entry name" value="ABC2_TM"/>
</dbReference>
<comment type="subcellular location">
    <subcellularLocation>
        <location evidence="1">Membrane</location>
        <topology evidence="1">Multi-pass membrane protein</topology>
    </subcellularLocation>
</comment>
<evidence type="ECO:0000313" key="11">
    <source>
        <dbReference type="EMBL" id="KAK9829531.1"/>
    </source>
</evidence>
<feature type="domain" description="ABC transporter" evidence="10">
    <location>
        <begin position="1562"/>
        <end position="1819"/>
    </location>
</feature>
<feature type="transmembrane region" description="Helical" evidence="9">
    <location>
        <begin position="479"/>
        <end position="499"/>
    </location>
</feature>
<dbReference type="GO" id="GO:0016020">
    <property type="term" value="C:membrane"/>
    <property type="evidence" value="ECO:0007669"/>
    <property type="project" value="UniProtKB-SubCell"/>
</dbReference>
<keyword evidence="7 9" id="KW-1133">Transmembrane helix</keyword>
<keyword evidence="5" id="KW-0547">Nucleotide-binding</keyword>
<dbReference type="InterPro" id="IPR003439">
    <property type="entry name" value="ABC_transporter-like_ATP-bd"/>
</dbReference>
<feature type="transmembrane region" description="Helical" evidence="9">
    <location>
        <begin position="415"/>
        <end position="444"/>
    </location>
</feature>
<evidence type="ECO:0000256" key="4">
    <source>
        <dbReference type="ARBA" id="ARBA00022692"/>
    </source>
</evidence>
<dbReference type="PANTHER" id="PTHR19229">
    <property type="entry name" value="ATP-BINDING CASSETTE TRANSPORTER SUBFAMILY A ABCA"/>
    <property type="match status" value="1"/>
</dbReference>
<evidence type="ECO:0000256" key="6">
    <source>
        <dbReference type="ARBA" id="ARBA00022840"/>
    </source>
</evidence>
<feature type="transmembrane region" description="Helical" evidence="9">
    <location>
        <begin position="897"/>
        <end position="916"/>
    </location>
</feature>
<evidence type="ECO:0000256" key="2">
    <source>
        <dbReference type="ARBA" id="ARBA00008526"/>
    </source>
</evidence>
<protein>
    <recommendedName>
        <fullName evidence="10">ABC transporter domain-containing protein</fullName>
    </recommendedName>
</protein>
<dbReference type="PROSITE" id="PS50893">
    <property type="entry name" value="ABC_TRANSPORTER_2"/>
    <property type="match status" value="2"/>
</dbReference>
<evidence type="ECO:0000256" key="1">
    <source>
        <dbReference type="ARBA" id="ARBA00004141"/>
    </source>
</evidence>
<feature type="transmembrane region" description="Helical" evidence="9">
    <location>
        <begin position="37"/>
        <end position="55"/>
    </location>
</feature>
<name>A0AAW1R6S2_9CHLO</name>
<evidence type="ECO:0000259" key="10">
    <source>
        <dbReference type="PROSITE" id="PS50893"/>
    </source>
</evidence>
<evidence type="ECO:0000256" key="9">
    <source>
        <dbReference type="SAM" id="Phobius"/>
    </source>
</evidence>
<comment type="similarity">
    <text evidence="2">Belongs to the ABC transporter superfamily. ABCA family. CPR flippase (TC 3.A.1.211) subfamily.</text>
</comment>
<dbReference type="InterPro" id="IPR003593">
    <property type="entry name" value="AAA+_ATPase"/>
</dbReference>
<dbReference type="EMBL" id="JALJOR010000001">
    <property type="protein sequence ID" value="KAK9829531.1"/>
    <property type="molecule type" value="Genomic_DNA"/>
</dbReference>
<dbReference type="GO" id="GO:0140359">
    <property type="term" value="F:ABC-type transporter activity"/>
    <property type="evidence" value="ECO:0007669"/>
    <property type="project" value="InterPro"/>
</dbReference>
<dbReference type="Gene3D" id="3.40.50.300">
    <property type="entry name" value="P-loop containing nucleotide triphosphate hydrolases"/>
    <property type="match status" value="2"/>
</dbReference>
<feature type="transmembrane region" description="Helical" evidence="9">
    <location>
        <begin position="1268"/>
        <end position="1291"/>
    </location>
</feature>
<feature type="transmembrane region" description="Helical" evidence="9">
    <location>
        <begin position="1209"/>
        <end position="1226"/>
    </location>
</feature>
<organism evidence="11 12">
    <name type="scientific">[Myrmecia] bisecta</name>
    <dbReference type="NCBI Taxonomy" id="41462"/>
    <lineage>
        <taxon>Eukaryota</taxon>
        <taxon>Viridiplantae</taxon>
        <taxon>Chlorophyta</taxon>
        <taxon>core chlorophytes</taxon>
        <taxon>Trebouxiophyceae</taxon>
        <taxon>Trebouxiales</taxon>
        <taxon>Trebouxiaceae</taxon>
        <taxon>Myrmecia</taxon>
    </lineage>
</organism>